<name>S7PR72_GLOTA</name>
<dbReference type="KEGG" id="gtr:GLOTRDRAFT_134009"/>
<evidence type="ECO:0000313" key="2">
    <source>
        <dbReference type="Proteomes" id="UP000030669"/>
    </source>
</evidence>
<dbReference type="RefSeq" id="XP_007871176.1">
    <property type="nucleotide sequence ID" value="XM_007872985.1"/>
</dbReference>
<dbReference type="GeneID" id="19302889"/>
<proteinExistence type="predicted"/>
<dbReference type="HOGENOM" id="CLU_1627228_0_0_1"/>
<protein>
    <submittedName>
        <fullName evidence="1">Uncharacterized protein</fullName>
    </submittedName>
</protein>
<reference evidence="1 2" key="1">
    <citation type="journal article" date="2012" name="Science">
        <title>The Paleozoic origin of enzymatic lignin decomposition reconstructed from 31 fungal genomes.</title>
        <authorList>
            <person name="Floudas D."/>
            <person name="Binder M."/>
            <person name="Riley R."/>
            <person name="Barry K."/>
            <person name="Blanchette R.A."/>
            <person name="Henrissat B."/>
            <person name="Martinez A.T."/>
            <person name="Otillar R."/>
            <person name="Spatafora J.W."/>
            <person name="Yadav J.S."/>
            <person name="Aerts A."/>
            <person name="Benoit I."/>
            <person name="Boyd A."/>
            <person name="Carlson A."/>
            <person name="Copeland A."/>
            <person name="Coutinho P.M."/>
            <person name="de Vries R.P."/>
            <person name="Ferreira P."/>
            <person name="Findley K."/>
            <person name="Foster B."/>
            <person name="Gaskell J."/>
            <person name="Glotzer D."/>
            <person name="Gorecki P."/>
            <person name="Heitman J."/>
            <person name="Hesse C."/>
            <person name="Hori C."/>
            <person name="Igarashi K."/>
            <person name="Jurgens J.A."/>
            <person name="Kallen N."/>
            <person name="Kersten P."/>
            <person name="Kohler A."/>
            <person name="Kuees U."/>
            <person name="Kumar T.K.A."/>
            <person name="Kuo A."/>
            <person name="LaButti K."/>
            <person name="Larrondo L.F."/>
            <person name="Lindquist E."/>
            <person name="Ling A."/>
            <person name="Lombard V."/>
            <person name="Lucas S."/>
            <person name="Lundell T."/>
            <person name="Martin R."/>
            <person name="McLaughlin D.J."/>
            <person name="Morgenstern I."/>
            <person name="Morin E."/>
            <person name="Murat C."/>
            <person name="Nagy L.G."/>
            <person name="Nolan M."/>
            <person name="Ohm R.A."/>
            <person name="Patyshakuliyeva A."/>
            <person name="Rokas A."/>
            <person name="Ruiz-Duenas F.J."/>
            <person name="Sabat G."/>
            <person name="Salamov A."/>
            <person name="Samejima M."/>
            <person name="Schmutz J."/>
            <person name="Slot J.C."/>
            <person name="St John F."/>
            <person name="Stenlid J."/>
            <person name="Sun H."/>
            <person name="Sun S."/>
            <person name="Syed K."/>
            <person name="Tsang A."/>
            <person name="Wiebenga A."/>
            <person name="Young D."/>
            <person name="Pisabarro A."/>
            <person name="Eastwood D.C."/>
            <person name="Martin F."/>
            <person name="Cullen D."/>
            <person name="Grigoriev I.V."/>
            <person name="Hibbett D.S."/>
        </authorList>
    </citation>
    <scope>NUCLEOTIDE SEQUENCE [LARGE SCALE GENOMIC DNA]</scope>
    <source>
        <strain evidence="1 2">ATCC 11539</strain>
    </source>
</reference>
<dbReference type="EMBL" id="KB469317">
    <property type="protein sequence ID" value="EPQ50341.1"/>
    <property type="molecule type" value="Genomic_DNA"/>
</dbReference>
<organism evidence="1 2">
    <name type="scientific">Gloeophyllum trabeum (strain ATCC 11539 / FP-39264 / Madison 617)</name>
    <name type="common">Brown rot fungus</name>
    <dbReference type="NCBI Taxonomy" id="670483"/>
    <lineage>
        <taxon>Eukaryota</taxon>
        <taxon>Fungi</taxon>
        <taxon>Dikarya</taxon>
        <taxon>Basidiomycota</taxon>
        <taxon>Agaricomycotina</taxon>
        <taxon>Agaricomycetes</taxon>
        <taxon>Gloeophyllales</taxon>
        <taxon>Gloeophyllaceae</taxon>
        <taxon>Gloeophyllum</taxon>
    </lineage>
</organism>
<evidence type="ECO:0000313" key="1">
    <source>
        <dbReference type="EMBL" id="EPQ50341.1"/>
    </source>
</evidence>
<dbReference type="Proteomes" id="UP000030669">
    <property type="component" value="Unassembled WGS sequence"/>
</dbReference>
<gene>
    <name evidence="1" type="ORF">GLOTRDRAFT_134009</name>
</gene>
<accession>S7PR72</accession>
<keyword evidence="2" id="KW-1185">Reference proteome</keyword>
<dbReference type="AlphaFoldDB" id="S7PR72"/>
<sequence length="163" mass="18392">MPKRWKRKEAARRRSGYRDYADATALDRYAPAGGELDEDGAYRSMASLTVTCPCCGRRHNLIETMLFLALEDAMSSSQRHSSSSEYLESSAYIEEVEDNQLAVSPRRRATRGGRTKAKAGRFNIPPPLLWYVGVKAISYLLSFSLTVDKTIRSIAALYLFWRG</sequence>